<evidence type="ECO:0000313" key="4">
    <source>
        <dbReference type="EMBL" id="KAJ2795938.1"/>
    </source>
</evidence>
<evidence type="ECO:0000313" key="5">
    <source>
        <dbReference type="Proteomes" id="UP001140094"/>
    </source>
</evidence>
<dbReference type="GO" id="GO:0004318">
    <property type="term" value="F:enoyl-[acyl-carrier-protein] reductase (NADH) activity"/>
    <property type="evidence" value="ECO:0007669"/>
    <property type="project" value="InterPro"/>
</dbReference>
<dbReference type="PANTHER" id="PTHR10982">
    <property type="entry name" value="MALONYL COA-ACYL CARRIER PROTEIN TRANSACYLASE"/>
    <property type="match status" value="1"/>
</dbReference>
<organism evidence="4 5">
    <name type="scientific">Coemansia guatemalensis</name>
    <dbReference type="NCBI Taxonomy" id="2761395"/>
    <lineage>
        <taxon>Eukaryota</taxon>
        <taxon>Fungi</taxon>
        <taxon>Fungi incertae sedis</taxon>
        <taxon>Zoopagomycota</taxon>
        <taxon>Kickxellomycotina</taxon>
        <taxon>Kickxellomycetes</taxon>
        <taxon>Kickxellales</taxon>
        <taxon>Kickxellaceae</taxon>
        <taxon>Coemansia</taxon>
    </lineage>
</organism>
<dbReference type="InterPro" id="IPR050830">
    <property type="entry name" value="Fungal_FAS"/>
</dbReference>
<dbReference type="InterPro" id="IPR032088">
    <property type="entry name" value="SAT"/>
</dbReference>
<dbReference type="Gene3D" id="3.20.20.70">
    <property type="entry name" value="Aldolase class I"/>
    <property type="match status" value="1"/>
</dbReference>
<protein>
    <submittedName>
        <fullName evidence="4">Fatty acid synthase alpha subunit Lsd1</fullName>
        <ecNumber evidence="4">2.3.1.86</ecNumber>
    </submittedName>
</protein>
<evidence type="ECO:0000259" key="2">
    <source>
        <dbReference type="Pfam" id="PF08354"/>
    </source>
</evidence>
<dbReference type="InterPro" id="IPR013785">
    <property type="entry name" value="Aldolase_TIM"/>
</dbReference>
<evidence type="ECO:0000256" key="1">
    <source>
        <dbReference type="ARBA" id="ARBA00022679"/>
    </source>
</evidence>
<dbReference type="Gene3D" id="3.30.70.3320">
    <property type="match status" value="1"/>
</dbReference>
<reference evidence="4" key="1">
    <citation type="submission" date="2022-07" db="EMBL/GenBank/DDBJ databases">
        <title>Phylogenomic reconstructions and comparative analyses of Kickxellomycotina fungi.</title>
        <authorList>
            <person name="Reynolds N.K."/>
            <person name="Stajich J.E."/>
            <person name="Barry K."/>
            <person name="Grigoriev I.V."/>
            <person name="Crous P."/>
            <person name="Smith M.E."/>
        </authorList>
    </citation>
    <scope>NUCLEOTIDE SEQUENCE</scope>
    <source>
        <strain evidence="4">NRRL 1565</strain>
    </source>
</reference>
<feature type="domain" description="Fatty acid synthase beta subunit AflB /Fas1-like central" evidence="2">
    <location>
        <begin position="711"/>
        <end position="798"/>
    </location>
</feature>
<dbReference type="Pfam" id="PF08354">
    <property type="entry name" value="Fas1-AflB-like_hel"/>
    <property type="match status" value="1"/>
</dbReference>
<dbReference type="Gene3D" id="3.40.366.10">
    <property type="entry name" value="Malonyl-Coenzyme A Acyl Carrier Protein, domain 2"/>
    <property type="match status" value="2"/>
</dbReference>
<dbReference type="GO" id="GO:0004312">
    <property type="term" value="F:fatty acid synthase activity"/>
    <property type="evidence" value="ECO:0007669"/>
    <property type="project" value="InterPro"/>
</dbReference>
<name>A0A9W8LRK3_9FUNG</name>
<dbReference type="GO" id="GO:0005835">
    <property type="term" value="C:fatty acid synthase complex"/>
    <property type="evidence" value="ECO:0007669"/>
    <property type="project" value="InterPro"/>
</dbReference>
<dbReference type="PANTHER" id="PTHR10982:SF21">
    <property type="entry name" value="FATTY ACID SYNTHASE SUBUNIT BETA"/>
    <property type="match status" value="1"/>
</dbReference>
<evidence type="ECO:0000259" key="3">
    <source>
        <dbReference type="Pfam" id="PF16073"/>
    </source>
</evidence>
<dbReference type="InterPro" id="IPR016035">
    <property type="entry name" value="Acyl_Trfase/lysoPLipase"/>
</dbReference>
<accession>A0A9W8LRK3</accession>
<dbReference type="Pfam" id="PF16073">
    <property type="entry name" value="SAT"/>
    <property type="match status" value="1"/>
</dbReference>
<proteinExistence type="predicted"/>
<feature type="non-terminal residue" evidence="4">
    <location>
        <position position="800"/>
    </location>
</feature>
<sequence length="800" mass="86849">MLTARAINIVCGSTSIAPRVPASISGEVSELVESLNFDIGKDISSIELYALVLEHCAKHNTDAALAVLDALCNEYGVPTTNIHVIVQQHGLSEASARSVLRAYYLHWNNSAASHCYQVANMPVLPALLASDSTQLMALFGGQPESANYLEEAKWLLDVYGPLLSDYVGRMSAFLDNSSKDDRLRSVYFDGLDALSWFSQNGPMPDKSYMISVPVCIPLTGLTKLMQVMALYKSLGISPGELVKQFKVAVGHSQGIVLATAFSMMTDEQSFEEISTKALGILMLVGVVPLLEFPEYYYVDDSAGHLSSSTVPMPRPLVYVYGISKGTLEACISEFNSHQSSDAEHMHLAITNARDKFVLAGAFQCTANMVRLLLTKIAQPDEDQSRKLFSQRKPVANVGYVNLTVPYHSVILRSAVEPALSIAVEKQWTLASADMQLPVRACDDGHDIRGEADITRYMFESTYVLPVDWPLVVSVPKITHILDFGTGGFNGFGQMAYKCLEGNGIPVVCAGALIPLSSRANMGAKGDLYKAKLSDVVSVPNWLADFGPRLVRTKHDGRVHIDTRMSRMLGMPTLMVAGMTPTTGNREFVAAITNAGYHVEMAGGVLRTEHEMVVALNSLATMIESGRSITLNCIYVDQRQWSFQFSTLLRLRREGLPIAGLCIGGGVPSFENALEIISALQLNGLRHVSFKPGTVETIRRVVQIARASSGFPIILQWTGGRAGGHHSFEDFHQPILETYAAIRACDNIALVAGSGFGNAEDSLPYITGDWSLQFGYAPMPFDGILLGSRVMVAKEAGTSPG</sequence>
<dbReference type="SUPFAM" id="SSF51412">
    <property type="entry name" value="Inosine monophosphate dehydrogenase (IMPDH)"/>
    <property type="match status" value="1"/>
</dbReference>
<keyword evidence="5" id="KW-1185">Reference proteome</keyword>
<dbReference type="InterPro" id="IPR013565">
    <property type="entry name" value="Fas1/AflB-like_central"/>
</dbReference>
<keyword evidence="4" id="KW-0012">Acyltransferase</keyword>
<comment type="caution">
    <text evidence="4">The sequence shown here is derived from an EMBL/GenBank/DDBJ whole genome shotgun (WGS) entry which is preliminary data.</text>
</comment>
<dbReference type="GO" id="GO:0004321">
    <property type="term" value="F:fatty-acyl-CoA synthase activity"/>
    <property type="evidence" value="ECO:0007669"/>
    <property type="project" value="UniProtKB-EC"/>
</dbReference>
<dbReference type="PRINTS" id="PR01483">
    <property type="entry name" value="FASYNTHASE"/>
</dbReference>
<dbReference type="GO" id="GO:0006633">
    <property type="term" value="P:fatty acid biosynthetic process"/>
    <property type="evidence" value="ECO:0007669"/>
    <property type="project" value="InterPro"/>
</dbReference>
<dbReference type="InterPro" id="IPR003965">
    <property type="entry name" value="Fatty_acid_synthase"/>
</dbReference>
<gene>
    <name evidence="4" type="primary">fas2_16</name>
    <name evidence="4" type="ORF">H4R20_005706</name>
</gene>
<dbReference type="Proteomes" id="UP001140094">
    <property type="component" value="Unassembled WGS sequence"/>
</dbReference>
<dbReference type="SUPFAM" id="SSF52151">
    <property type="entry name" value="FabD/lysophospholipase-like"/>
    <property type="match status" value="1"/>
</dbReference>
<dbReference type="AlphaFoldDB" id="A0A9W8LRK3"/>
<dbReference type="EMBL" id="JANBUO010002042">
    <property type="protein sequence ID" value="KAJ2795938.1"/>
    <property type="molecule type" value="Genomic_DNA"/>
</dbReference>
<dbReference type="InterPro" id="IPR001227">
    <property type="entry name" value="Ac_transferase_dom_sf"/>
</dbReference>
<keyword evidence="1 4" id="KW-0808">Transferase</keyword>
<dbReference type="EC" id="2.3.1.86" evidence="4"/>
<feature type="domain" description="Starter acyltransferase (SAT)" evidence="3">
    <location>
        <begin position="138"/>
        <end position="360"/>
    </location>
</feature>
<dbReference type="OrthoDB" id="5417908at2759"/>